<keyword evidence="2" id="KW-0732">Signal</keyword>
<keyword evidence="4" id="KW-1185">Reference proteome</keyword>
<dbReference type="Proteomes" id="UP000823941">
    <property type="component" value="Chromosome 21"/>
</dbReference>
<feature type="chain" id="PRO_5046109719" evidence="2">
    <location>
        <begin position="17"/>
        <end position="926"/>
    </location>
</feature>
<feature type="compositionally biased region" description="Polar residues" evidence="1">
    <location>
        <begin position="880"/>
        <end position="894"/>
    </location>
</feature>
<accession>A0ABQ7Q908</accession>
<feature type="compositionally biased region" description="Basic residues" evidence="1">
    <location>
        <begin position="430"/>
        <end position="442"/>
    </location>
</feature>
<organism evidence="3 4">
    <name type="scientific">Plutella xylostella</name>
    <name type="common">Diamondback moth</name>
    <name type="synonym">Plutella maculipennis</name>
    <dbReference type="NCBI Taxonomy" id="51655"/>
    <lineage>
        <taxon>Eukaryota</taxon>
        <taxon>Metazoa</taxon>
        <taxon>Ecdysozoa</taxon>
        <taxon>Arthropoda</taxon>
        <taxon>Hexapoda</taxon>
        <taxon>Insecta</taxon>
        <taxon>Pterygota</taxon>
        <taxon>Neoptera</taxon>
        <taxon>Endopterygota</taxon>
        <taxon>Lepidoptera</taxon>
        <taxon>Glossata</taxon>
        <taxon>Ditrysia</taxon>
        <taxon>Yponomeutoidea</taxon>
        <taxon>Plutellidae</taxon>
        <taxon>Plutella</taxon>
    </lineage>
</organism>
<evidence type="ECO:0000256" key="2">
    <source>
        <dbReference type="SAM" id="SignalP"/>
    </source>
</evidence>
<feature type="compositionally biased region" description="Basic and acidic residues" evidence="1">
    <location>
        <begin position="417"/>
        <end position="429"/>
    </location>
</feature>
<reference evidence="3 4" key="1">
    <citation type="submission" date="2021-06" db="EMBL/GenBank/DDBJ databases">
        <title>A haploid diamondback moth (Plutella xylostella L.) genome assembly resolves 31 chromosomes and identifies a diamide resistance mutation.</title>
        <authorList>
            <person name="Ward C.M."/>
            <person name="Perry K.D."/>
            <person name="Baker G."/>
            <person name="Powis K."/>
            <person name="Heckel D.G."/>
            <person name="Baxter S.W."/>
        </authorList>
    </citation>
    <scope>NUCLEOTIDE SEQUENCE [LARGE SCALE GENOMIC DNA]</scope>
    <source>
        <strain evidence="3 4">LV</strain>
        <tissue evidence="3">Single pupa</tissue>
    </source>
</reference>
<protein>
    <submittedName>
        <fullName evidence="3">Uncharacterized protein</fullName>
    </submittedName>
</protein>
<gene>
    <name evidence="3" type="ORF">JYU34_016048</name>
</gene>
<proteinExistence type="predicted"/>
<feature type="signal peptide" evidence="2">
    <location>
        <begin position="1"/>
        <end position="16"/>
    </location>
</feature>
<feature type="compositionally biased region" description="Low complexity" evidence="1">
    <location>
        <begin position="674"/>
        <end position="686"/>
    </location>
</feature>
<sequence length="926" mass="103989">MKAYSLIFVLVCETLALAPYHPVPYGTVLFSAQDVKKTKWHKKDLGMLISRWYFHHMIPPTSVDILADEDYVNRHVTFFQNAFLTINREARRAEDEKLMTDALSDTVGSYLKAKALPAVKCSFYAGALKHASAVKLFNLYNDIKHYLGTSGHNWKKVSVDCSAYKNLTPKSLTIRQDLSDPCQQLASIHKLPDGQMAVPTPKIRWKGRNSVIRLPLRNHSVYPLGSPRSADDLVHYYALVHDCLGPQPAAFQRFNRKFSKWFYREVQPHFNDDRLYPGLNGVLYLVNGGHNIKPRYKPIMISKNKIPQAGLLANPFQTSANTNLIEDDKSCHWLSMSMVVILILFLELVWCIPTCICMWCCRYKKKNKRETGPTDTSSGSVLDDRPRRLLRLKQHSEEAEAGALESIEQIMSNVESQHTKGSETETELKLKRRRSQRRRSRQRYSNDHINKIKFLTISESSGKLYKDSTVQMNSDIIKLARTTDRATCADYECGDCGTITEVKGFMTDNETHVSEDFIEASSRATAMETSPNVCSNATHIDKEFLCDNPISTYLYNKKEIYFSQAPEKSHADTKAEQVSMVISNYVTDSKSCDCSLDYEMPQIFAVATAASQPIPCEPKTDDTDLNVLFSSKGLNKKTNEEIISYSEDQYYMDEKQLDAFTLDISDHLIKKTSSHTSSSLSHNTSTPRNKHCTYESPRVSVDSAKSKLSEKSAIIERSDSGGADIRTCKSSYEIATVDMSASCTSYKTTAMKTFSEKSMVIQECGTSADTMSQETGYECTQPRSSTFLSEVGSLTLDLGDLSDHQDPLPEAKALIPEDLEHDVPDSNAKYRDKRNIACLEIQLDVPTSTEVVVEVASKKNRPSRIPKLNSKAARTKSLDLRSTSNISSGDTASMKSHIPILTSKPRDDIAVNTATTETDSKINVTL</sequence>
<name>A0ABQ7Q908_PLUXY</name>
<evidence type="ECO:0000313" key="3">
    <source>
        <dbReference type="EMBL" id="KAG7300428.1"/>
    </source>
</evidence>
<comment type="caution">
    <text evidence="3">The sequence shown here is derived from an EMBL/GenBank/DDBJ whole genome shotgun (WGS) entry which is preliminary data.</text>
</comment>
<dbReference type="EMBL" id="JAHIBW010000021">
    <property type="protein sequence ID" value="KAG7300428.1"/>
    <property type="molecule type" value="Genomic_DNA"/>
</dbReference>
<evidence type="ECO:0000256" key="1">
    <source>
        <dbReference type="SAM" id="MobiDB-lite"/>
    </source>
</evidence>
<evidence type="ECO:0000313" key="4">
    <source>
        <dbReference type="Proteomes" id="UP000823941"/>
    </source>
</evidence>
<feature type="region of interest" description="Disordered" evidence="1">
    <location>
        <begin position="861"/>
        <end position="900"/>
    </location>
</feature>
<feature type="region of interest" description="Disordered" evidence="1">
    <location>
        <begin position="673"/>
        <end position="697"/>
    </location>
</feature>
<feature type="region of interest" description="Disordered" evidence="1">
    <location>
        <begin position="414"/>
        <end position="444"/>
    </location>
</feature>